<organism evidence="3 4">
    <name type="scientific">Zasmidium cellare</name>
    <name type="common">Wine cellar mold</name>
    <name type="synonym">Racodium cellare</name>
    <dbReference type="NCBI Taxonomy" id="395010"/>
    <lineage>
        <taxon>Eukaryota</taxon>
        <taxon>Fungi</taxon>
        <taxon>Dikarya</taxon>
        <taxon>Ascomycota</taxon>
        <taxon>Pezizomycotina</taxon>
        <taxon>Dothideomycetes</taxon>
        <taxon>Dothideomycetidae</taxon>
        <taxon>Mycosphaerellales</taxon>
        <taxon>Mycosphaerellaceae</taxon>
        <taxon>Zasmidium</taxon>
    </lineage>
</organism>
<keyword evidence="1" id="KW-0378">Hydrolase</keyword>
<dbReference type="Gene3D" id="3.20.20.140">
    <property type="entry name" value="Metal-dependent hydrolases"/>
    <property type="match status" value="1"/>
</dbReference>
<accession>A0ABR0EHZ7</accession>
<dbReference type="SUPFAM" id="SSF51556">
    <property type="entry name" value="Metallo-dependent hydrolases"/>
    <property type="match status" value="1"/>
</dbReference>
<dbReference type="InterPro" id="IPR032466">
    <property type="entry name" value="Metal_Hydrolase"/>
</dbReference>
<sequence length="483" mass="52642">MSTKYLIQNATIVSVDPRIGIKNNCDVSIEGEFIAAVGPGIPVSPEQIVIDGTDMIVSPGFVDTHRHAWQTQTRTIAADFVLSDYAKVLRNVFGSCYTAEDAYLGNYCAALECIDSGITSIIDHSHIMNSSQHADEVVRAWRDSNMRAIFCYGAYGNPAWTGSTLDNGRETDNPDWRYEDARRVRQSHFKDNGTNQLVRFGFATSEPEMVPIETIASQIELARDLGAAVITSHIALGKWDIGLRTVRSLESKGLLGSDLLFSHGSTLEDDELKAISQREAGLSCTPDTELQMGMGPPVGFKASDCGCKVGLGVDVCCSAPGDMFHQMRLLLQAHRHLEHEKTPGPPMKIAKKCEDALKLATQGGADAIGLGEIVGSVTPGKRADILLKRCDSPRLVPVHDPVATLVLYANASDIDTVFINGRVVKSAGKLQSVDWPSVRTRLRKSTADIHERARLAPADEIEKAMSRMTEALKVAVEKNKQRL</sequence>
<dbReference type="InterPro" id="IPR006680">
    <property type="entry name" value="Amidohydro-rel"/>
</dbReference>
<feature type="domain" description="Amidohydrolase-related" evidence="2">
    <location>
        <begin position="56"/>
        <end position="424"/>
    </location>
</feature>
<keyword evidence="4" id="KW-1185">Reference proteome</keyword>
<reference evidence="3 4" key="1">
    <citation type="journal article" date="2023" name="G3 (Bethesda)">
        <title>A chromosome-level genome assembly of Zasmidium syzygii isolated from banana leaves.</title>
        <authorList>
            <person name="van Westerhoven A.C."/>
            <person name="Mehrabi R."/>
            <person name="Talebi R."/>
            <person name="Steentjes M.B.F."/>
            <person name="Corcolon B."/>
            <person name="Chong P.A."/>
            <person name="Kema G.H.J."/>
            <person name="Seidl M.F."/>
        </authorList>
    </citation>
    <scope>NUCLEOTIDE SEQUENCE [LARGE SCALE GENOMIC DNA]</scope>
    <source>
        <strain evidence="3 4">P124</strain>
    </source>
</reference>
<dbReference type="PANTHER" id="PTHR43794">
    <property type="entry name" value="AMINOHYDROLASE SSNA-RELATED"/>
    <property type="match status" value="1"/>
</dbReference>
<name>A0ABR0EHZ7_ZASCE</name>
<evidence type="ECO:0000256" key="1">
    <source>
        <dbReference type="ARBA" id="ARBA00022801"/>
    </source>
</evidence>
<evidence type="ECO:0000313" key="3">
    <source>
        <dbReference type="EMBL" id="KAK4501125.1"/>
    </source>
</evidence>
<evidence type="ECO:0000313" key="4">
    <source>
        <dbReference type="Proteomes" id="UP001305779"/>
    </source>
</evidence>
<dbReference type="SUPFAM" id="SSF51338">
    <property type="entry name" value="Composite domain of metallo-dependent hydrolases"/>
    <property type="match status" value="2"/>
</dbReference>
<dbReference type="InterPro" id="IPR050287">
    <property type="entry name" value="MTA/SAH_deaminase"/>
</dbReference>
<comment type="caution">
    <text evidence="3">The sequence shown here is derived from an EMBL/GenBank/DDBJ whole genome shotgun (WGS) entry which is preliminary data.</text>
</comment>
<dbReference type="InterPro" id="IPR011059">
    <property type="entry name" value="Metal-dep_hydrolase_composite"/>
</dbReference>
<proteinExistence type="predicted"/>
<gene>
    <name evidence="3" type="ORF">PRZ48_006931</name>
</gene>
<dbReference type="PANTHER" id="PTHR43794:SF11">
    <property type="entry name" value="AMIDOHYDROLASE-RELATED DOMAIN-CONTAINING PROTEIN"/>
    <property type="match status" value="1"/>
</dbReference>
<evidence type="ECO:0000259" key="2">
    <source>
        <dbReference type="Pfam" id="PF01979"/>
    </source>
</evidence>
<protein>
    <recommendedName>
        <fullName evidence="2">Amidohydrolase-related domain-containing protein</fullName>
    </recommendedName>
</protein>
<dbReference type="EMBL" id="JAXOVC010000005">
    <property type="protein sequence ID" value="KAK4501125.1"/>
    <property type="molecule type" value="Genomic_DNA"/>
</dbReference>
<dbReference type="NCBIfam" id="NF006056">
    <property type="entry name" value="PRK08204.1"/>
    <property type="match status" value="1"/>
</dbReference>
<dbReference type="Gene3D" id="2.30.40.10">
    <property type="entry name" value="Urease, subunit C, domain 1"/>
    <property type="match status" value="1"/>
</dbReference>
<dbReference type="Proteomes" id="UP001305779">
    <property type="component" value="Unassembled WGS sequence"/>
</dbReference>
<dbReference type="Pfam" id="PF01979">
    <property type="entry name" value="Amidohydro_1"/>
    <property type="match status" value="1"/>
</dbReference>